<sequence length="857" mass="84709">MTLPARARGSRRWRPWLIGLGVLAVGVPVAGYAGLLLLVRSDAIRPRVEAAVRAATGRAFSLTGPVGVKLSLVPTITLDGPVLANAPGGSRPEMLRARRVEAEVALMPLLSRRVELRRLVLVEPDLLLEVDAAGRGNWQFDRAPRPDAAPGPAAAPSRPFGLDVEAVAVEGGRVTWRSGGREEVVGVPRLVLRGSGQGILAEGRVAARGVEATVNGSTGPLAALLGEAPSGEWPFRLGISAPGVNAEANGGLALPFRAGGWRARVAVTADQAARLAPALPGVALPEARGLSLVAEAEGPAGLRSLHASVAEAAVPLAGRVLALGAVQVSADSPEAPVTLSGTARIGDLPLAVSGRGGALGAAMAGQALPLAVTLEGEGVQAALQGGLAAGWALAGTDWAASLRVPDVAALGARAGLAGLPGLHDASLEGRARVLAEGVDVTEAVLASREAAGRGTVAWRGGAPPQAVVRVAMERVDADALRAGRGAAAPSPAPAAAAPAPDAPAAPAPAAPAAAPAPAGAARANGRVIPDVPLDVSAVRDAALALDVEATVAALRSGGADWRDVSTRTVLGGRKLVVERFAAVTPGGVVSGKGSVEADGTVPRLSLDLRSGEGGVDPGPLLRALGGHSPVEGPGALDVSLRGEGAGTRAVAASLSGHLGLAMTGGRIEPGLLAGAASALRGVVPADAVGGAAEIRCLALRFDVAGGVAQSRALLLDTRVASTTGAGAANLGDETLAFRLRPVVRVGDVSLTTPLGVTGRFGAPRFSVDPNAAAAAAAGVLGGLARRSDDADTAALGALAEGLLGGRGGQPAGADCAAQLAVARGEAPAAGQAPAAPAPAARPREPRVQDLLRGLLGR</sequence>
<evidence type="ECO:0000259" key="3">
    <source>
        <dbReference type="Pfam" id="PF05170"/>
    </source>
</evidence>
<feature type="region of interest" description="Disordered" evidence="1">
    <location>
        <begin position="483"/>
        <end position="516"/>
    </location>
</feature>
<dbReference type="PANTHER" id="PTHR30441">
    <property type="entry name" value="DUF748 DOMAIN-CONTAINING PROTEIN"/>
    <property type="match status" value="1"/>
</dbReference>
<dbReference type="RefSeq" id="WP_377053561.1">
    <property type="nucleotide sequence ID" value="NZ_JBHLVZ010000069.1"/>
</dbReference>
<dbReference type="InterPro" id="IPR007844">
    <property type="entry name" value="AsmA"/>
</dbReference>
<organism evidence="4 5">
    <name type="scientific">Muricoccus vinaceus</name>
    <dbReference type="NCBI Taxonomy" id="424704"/>
    <lineage>
        <taxon>Bacteria</taxon>
        <taxon>Pseudomonadati</taxon>
        <taxon>Pseudomonadota</taxon>
        <taxon>Alphaproteobacteria</taxon>
        <taxon>Acetobacterales</taxon>
        <taxon>Roseomonadaceae</taxon>
        <taxon>Muricoccus</taxon>
    </lineage>
</organism>
<evidence type="ECO:0000256" key="2">
    <source>
        <dbReference type="SAM" id="Phobius"/>
    </source>
</evidence>
<keyword evidence="2" id="KW-1133">Transmembrane helix</keyword>
<feature type="compositionally biased region" description="Low complexity" evidence="1">
    <location>
        <begin position="826"/>
        <end position="840"/>
    </location>
</feature>
<dbReference type="InterPro" id="IPR052894">
    <property type="entry name" value="AsmA-related"/>
</dbReference>
<feature type="compositionally biased region" description="Pro residues" evidence="1">
    <location>
        <begin position="500"/>
        <end position="509"/>
    </location>
</feature>
<protein>
    <submittedName>
        <fullName evidence="4">AsmA family protein</fullName>
    </submittedName>
</protein>
<gene>
    <name evidence="4" type="ORF">ACFFIC_19875</name>
</gene>
<evidence type="ECO:0000313" key="5">
    <source>
        <dbReference type="Proteomes" id="UP001589789"/>
    </source>
</evidence>
<evidence type="ECO:0000313" key="4">
    <source>
        <dbReference type="EMBL" id="MFC0387782.1"/>
    </source>
</evidence>
<dbReference type="Proteomes" id="UP001589789">
    <property type="component" value="Unassembled WGS sequence"/>
</dbReference>
<keyword evidence="5" id="KW-1185">Reference proteome</keyword>
<proteinExistence type="predicted"/>
<name>A0ABV6IW31_9PROT</name>
<dbReference type="EMBL" id="JBHLVZ010000069">
    <property type="protein sequence ID" value="MFC0387782.1"/>
    <property type="molecule type" value="Genomic_DNA"/>
</dbReference>
<dbReference type="PANTHER" id="PTHR30441:SF4">
    <property type="entry name" value="PROTEIN ASMA"/>
    <property type="match status" value="1"/>
</dbReference>
<reference evidence="4 5" key="1">
    <citation type="submission" date="2024-09" db="EMBL/GenBank/DDBJ databases">
        <authorList>
            <person name="Sun Q."/>
            <person name="Mori K."/>
        </authorList>
    </citation>
    <scope>NUCLEOTIDE SEQUENCE [LARGE SCALE GENOMIC DNA]</scope>
    <source>
        <strain evidence="4 5">CCM 7468</strain>
    </source>
</reference>
<comment type="caution">
    <text evidence="4">The sequence shown here is derived from an EMBL/GenBank/DDBJ whole genome shotgun (WGS) entry which is preliminary data.</text>
</comment>
<keyword evidence="2" id="KW-0812">Transmembrane</keyword>
<accession>A0ABV6IW31</accession>
<feature type="domain" description="AsmA" evidence="3">
    <location>
        <begin position="22"/>
        <end position="176"/>
    </location>
</feature>
<keyword evidence="2" id="KW-0472">Membrane</keyword>
<evidence type="ECO:0000256" key="1">
    <source>
        <dbReference type="SAM" id="MobiDB-lite"/>
    </source>
</evidence>
<feature type="region of interest" description="Disordered" evidence="1">
    <location>
        <begin position="826"/>
        <end position="857"/>
    </location>
</feature>
<feature type="transmembrane region" description="Helical" evidence="2">
    <location>
        <begin position="16"/>
        <end position="39"/>
    </location>
</feature>
<dbReference type="Pfam" id="PF05170">
    <property type="entry name" value="AsmA"/>
    <property type="match status" value="1"/>
</dbReference>
<feature type="compositionally biased region" description="Low complexity" evidence="1">
    <location>
        <begin position="483"/>
        <end position="499"/>
    </location>
</feature>